<evidence type="ECO:0000313" key="2">
    <source>
        <dbReference type="Proteomes" id="UP000887540"/>
    </source>
</evidence>
<keyword evidence="1" id="KW-1133">Transmembrane helix</keyword>
<feature type="transmembrane region" description="Helical" evidence="1">
    <location>
        <begin position="12"/>
        <end position="32"/>
    </location>
</feature>
<organism evidence="2 3">
    <name type="scientific">Acrobeloides nanus</name>
    <dbReference type="NCBI Taxonomy" id="290746"/>
    <lineage>
        <taxon>Eukaryota</taxon>
        <taxon>Metazoa</taxon>
        <taxon>Ecdysozoa</taxon>
        <taxon>Nematoda</taxon>
        <taxon>Chromadorea</taxon>
        <taxon>Rhabditida</taxon>
        <taxon>Tylenchina</taxon>
        <taxon>Cephalobomorpha</taxon>
        <taxon>Cephaloboidea</taxon>
        <taxon>Cephalobidae</taxon>
        <taxon>Acrobeloides</taxon>
    </lineage>
</organism>
<sequence>MNADHLLQQSVILVWNANVIYSVIERILMTYVEIAKNVAYMACTHLSVLKYLNLLIYILIHHGYMSRDKVGAQMTDNSL</sequence>
<keyword evidence="2" id="KW-1185">Reference proteome</keyword>
<evidence type="ECO:0000256" key="1">
    <source>
        <dbReference type="SAM" id="Phobius"/>
    </source>
</evidence>
<proteinExistence type="predicted"/>
<accession>A0A914E4F6</accession>
<dbReference type="AlphaFoldDB" id="A0A914E4F6"/>
<keyword evidence="1" id="KW-0472">Membrane</keyword>
<dbReference type="WBParaSite" id="ACRNAN_scaffold563.g8255.t1">
    <property type="protein sequence ID" value="ACRNAN_scaffold563.g8255.t1"/>
    <property type="gene ID" value="ACRNAN_scaffold563.g8255"/>
</dbReference>
<evidence type="ECO:0000313" key="3">
    <source>
        <dbReference type="WBParaSite" id="ACRNAN_scaffold563.g8255.t1"/>
    </source>
</evidence>
<reference evidence="3" key="1">
    <citation type="submission" date="2022-11" db="UniProtKB">
        <authorList>
            <consortium name="WormBaseParasite"/>
        </authorList>
    </citation>
    <scope>IDENTIFICATION</scope>
</reference>
<dbReference type="Proteomes" id="UP000887540">
    <property type="component" value="Unplaced"/>
</dbReference>
<protein>
    <submittedName>
        <fullName evidence="3">Uncharacterized protein</fullName>
    </submittedName>
</protein>
<name>A0A914E4F6_9BILA</name>
<feature type="transmembrane region" description="Helical" evidence="1">
    <location>
        <begin position="38"/>
        <end position="60"/>
    </location>
</feature>
<keyword evidence="1" id="KW-0812">Transmembrane</keyword>